<evidence type="ECO:0000313" key="8">
    <source>
        <dbReference type="EMBL" id="CAG8673461.1"/>
    </source>
</evidence>
<dbReference type="PANTHER" id="PTHR14233">
    <property type="entry name" value="DUF914-RELATED"/>
    <property type="match status" value="1"/>
</dbReference>
<evidence type="ECO:0000256" key="6">
    <source>
        <dbReference type="ARBA" id="ARBA00023136"/>
    </source>
</evidence>
<name>A0A9N9EDY2_9GLOM</name>
<feature type="transmembrane region" description="Helical" evidence="7">
    <location>
        <begin position="172"/>
        <end position="200"/>
    </location>
</feature>
<comment type="similarity">
    <text evidence="2">Belongs to the SLC35F solute transporter family.</text>
</comment>
<dbReference type="InterPro" id="IPR009262">
    <property type="entry name" value="SLC35_F1/F2/F6"/>
</dbReference>
<keyword evidence="5 7" id="KW-1133">Transmembrane helix</keyword>
<feature type="transmembrane region" description="Helical" evidence="7">
    <location>
        <begin position="297"/>
        <end position="321"/>
    </location>
</feature>
<feature type="transmembrane region" description="Helical" evidence="7">
    <location>
        <begin position="355"/>
        <end position="373"/>
    </location>
</feature>
<dbReference type="GO" id="GO:0016020">
    <property type="term" value="C:membrane"/>
    <property type="evidence" value="ECO:0007669"/>
    <property type="project" value="UniProtKB-SubCell"/>
</dbReference>
<evidence type="ECO:0000313" key="9">
    <source>
        <dbReference type="Proteomes" id="UP000789342"/>
    </source>
</evidence>
<evidence type="ECO:0000256" key="4">
    <source>
        <dbReference type="ARBA" id="ARBA00022692"/>
    </source>
</evidence>
<dbReference type="Pfam" id="PF06027">
    <property type="entry name" value="SLC35F"/>
    <property type="match status" value="1"/>
</dbReference>
<proteinExistence type="inferred from homology"/>
<comment type="caution">
    <text evidence="8">The sequence shown here is derived from an EMBL/GenBank/DDBJ whole genome shotgun (WGS) entry which is preliminary data.</text>
</comment>
<dbReference type="EMBL" id="CAJVPV010012897">
    <property type="protein sequence ID" value="CAG8673461.1"/>
    <property type="molecule type" value="Genomic_DNA"/>
</dbReference>
<feature type="non-terminal residue" evidence="8">
    <location>
        <position position="458"/>
    </location>
</feature>
<sequence>MEFDKEKPLGEKKVIEMVDNFDSILPCSPLPESLYRDLHKNDTVQQSHADSHNFTRQNLMQPSEYEKNELQDHTIKSKFSFILTREFLKILFLGQFLSLCISIAIIIITALAVDYKLNLPATQGLFLYFGCATIFTPITISKNGWKIYFKILKSFGWKSFIDVQANYTGIKAYIYTSVLSTILLDAWAIPVCVILSLAFLKVGYHWSQYLGIGICLAGIGFLIQEDMNSASDPIRGDIYCIISATFYAISNVMEEYLVRTRPWYEVLGQMGFWGTFISLIQIFVLERQELITTEWNWQNASLLAAVAIMMIIIYIGIPILFKLSSATFFNLSFLTSDFYSLAFSLILFHVVMHPLYPLAATCTLLGLVIFYIYPASPPEMKMIKDGDTFVNDADNISDTSDLKTTSSKEILQKELNIEMNNVEFDNTKHLKVRFSEEIVDQDNIRISEVEIVVVKESN</sequence>
<evidence type="ECO:0000256" key="7">
    <source>
        <dbReference type="SAM" id="Phobius"/>
    </source>
</evidence>
<dbReference type="OrthoDB" id="429955at2759"/>
<feature type="transmembrane region" description="Helical" evidence="7">
    <location>
        <begin position="266"/>
        <end position="285"/>
    </location>
</feature>
<dbReference type="AlphaFoldDB" id="A0A9N9EDY2"/>
<protein>
    <submittedName>
        <fullName evidence="8">17924_t:CDS:1</fullName>
    </submittedName>
</protein>
<keyword evidence="6 7" id="KW-0472">Membrane</keyword>
<evidence type="ECO:0000256" key="1">
    <source>
        <dbReference type="ARBA" id="ARBA00004141"/>
    </source>
</evidence>
<dbReference type="GO" id="GO:0022857">
    <property type="term" value="F:transmembrane transporter activity"/>
    <property type="evidence" value="ECO:0007669"/>
    <property type="project" value="InterPro"/>
</dbReference>
<feature type="transmembrane region" description="Helical" evidence="7">
    <location>
        <begin position="327"/>
        <end position="348"/>
    </location>
</feature>
<accession>A0A9N9EDY2</accession>
<keyword evidence="9" id="KW-1185">Reference proteome</keyword>
<keyword evidence="4 7" id="KW-0812">Transmembrane</keyword>
<evidence type="ECO:0000256" key="3">
    <source>
        <dbReference type="ARBA" id="ARBA00022448"/>
    </source>
</evidence>
<feature type="transmembrane region" description="Helical" evidence="7">
    <location>
        <begin position="90"/>
        <end position="113"/>
    </location>
</feature>
<evidence type="ECO:0000256" key="2">
    <source>
        <dbReference type="ARBA" id="ARBA00007863"/>
    </source>
</evidence>
<feature type="transmembrane region" description="Helical" evidence="7">
    <location>
        <begin position="206"/>
        <end position="224"/>
    </location>
</feature>
<dbReference type="InterPro" id="IPR052221">
    <property type="entry name" value="SLC35F_Transporter"/>
</dbReference>
<feature type="transmembrane region" description="Helical" evidence="7">
    <location>
        <begin position="125"/>
        <end position="145"/>
    </location>
</feature>
<organism evidence="8 9">
    <name type="scientific">Acaulospora morrowiae</name>
    <dbReference type="NCBI Taxonomy" id="94023"/>
    <lineage>
        <taxon>Eukaryota</taxon>
        <taxon>Fungi</taxon>
        <taxon>Fungi incertae sedis</taxon>
        <taxon>Mucoromycota</taxon>
        <taxon>Glomeromycotina</taxon>
        <taxon>Glomeromycetes</taxon>
        <taxon>Diversisporales</taxon>
        <taxon>Acaulosporaceae</taxon>
        <taxon>Acaulospora</taxon>
    </lineage>
</organism>
<dbReference type="PANTHER" id="PTHR14233:SF4">
    <property type="entry name" value="SOLUTE CARRIER FAMILY 35 MEMBER F2"/>
    <property type="match status" value="1"/>
</dbReference>
<dbReference type="Proteomes" id="UP000789342">
    <property type="component" value="Unassembled WGS sequence"/>
</dbReference>
<comment type="subcellular location">
    <subcellularLocation>
        <location evidence="1">Membrane</location>
        <topology evidence="1">Multi-pass membrane protein</topology>
    </subcellularLocation>
</comment>
<evidence type="ECO:0000256" key="5">
    <source>
        <dbReference type="ARBA" id="ARBA00022989"/>
    </source>
</evidence>
<gene>
    <name evidence="8" type="ORF">AMORRO_LOCUS10920</name>
</gene>
<keyword evidence="3" id="KW-0813">Transport</keyword>
<reference evidence="8" key="1">
    <citation type="submission" date="2021-06" db="EMBL/GenBank/DDBJ databases">
        <authorList>
            <person name="Kallberg Y."/>
            <person name="Tangrot J."/>
            <person name="Rosling A."/>
        </authorList>
    </citation>
    <scope>NUCLEOTIDE SEQUENCE</scope>
    <source>
        <strain evidence="8">CL551</strain>
    </source>
</reference>